<organism evidence="8 9">
    <name type="scientific">Candidatus Microsaccharimonas sossegonensis</name>
    <dbReference type="NCBI Taxonomy" id="2506948"/>
    <lineage>
        <taxon>Bacteria</taxon>
        <taxon>Candidatus Saccharimonadota</taxon>
        <taxon>Candidatus Saccharimonadia</taxon>
        <taxon>Candidatus Saccharimonadales</taxon>
        <taxon>Candidatus Saccharimonadaceae</taxon>
        <taxon>Candidatus Microsaccharimonas</taxon>
    </lineage>
</organism>
<feature type="transmembrane region" description="Helical" evidence="7">
    <location>
        <begin position="32"/>
        <end position="55"/>
    </location>
</feature>
<dbReference type="PANTHER" id="PTHR33884:SF3">
    <property type="entry name" value="UPF0410 PROTEIN YMGE"/>
    <property type="match status" value="1"/>
</dbReference>
<reference evidence="8" key="1">
    <citation type="submission" date="2019-01" db="EMBL/GenBank/DDBJ databases">
        <title>Genomic signatures and co-occurrence patterns of the ultra-small Saccharimodia (Patescibacteria phylum) suggest a symbiotic lifestyle.</title>
        <authorList>
            <person name="Lemos L."/>
            <person name="Medeiros J."/>
            <person name="Andreote F."/>
            <person name="Fernandes G."/>
            <person name="Varani A."/>
            <person name="Oliveira G."/>
            <person name="Pylro V."/>
        </authorList>
    </citation>
    <scope>NUCLEOTIDE SEQUENCE [LARGE SCALE GENOMIC DNA]</scope>
    <source>
        <strain evidence="8">AMD02</strain>
    </source>
</reference>
<evidence type="ECO:0000256" key="2">
    <source>
        <dbReference type="ARBA" id="ARBA00011006"/>
    </source>
</evidence>
<keyword evidence="4 7" id="KW-0812">Transmembrane</keyword>
<sequence>MNGLGIIGWIVLGGLAGWVASMIAGTNARQGLLGNIIAGIIGAFVGGFIVSLFGGDGVTGFNLWSFLVALLGAVVVLFIWRAITGGRKTTV</sequence>
<dbReference type="AlphaFoldDB" id="A0A4Q0AGP2"/>
<proteinExistence type="inferred from homology"/>
<comment type="similarity">
    <text evidence="2">Belongs to the UPF0410 family.</text>
</comment>
<comment type="caution">
    <text evidence="8">The sequence shown here is derived from an EMBL/GenBank/DDBJ whole genome shotgun (WGS) entry which is preliminary data.</text>
</comment>
<feature type="transmembrane region" description="Helical" evidence="7">
    <location>
        <begin position="6"/>
        <end position="25"/>
    </location>
</feature>
<dbReference type="GO" id="GO:0005886">
    <property type="term" value="C:plasma membrane"/>
    <property type="evidence" value="ECO:0007669"/>
    <property type="project" value="UniProtKB-SubCell"/>
</dbReference>
<dbReference type="Pfam" id="PF04226">
    <property type="entry name" value="Transgly_assoc"/>
    <property type="match status" value="1"/>
</dbReference>
<dbReference type="InterPro" id="IPR007341">
    <property type="entry name" value="Transgly_assoc"/>
</dbReference>
<keyword evidence="5 7" id="KW-1133">Transmembrane helix</keyword>
<evidence type="ECO:0000256" key="5">
    <source>
        <dbReference type="ARBA" id="ARBA00022989"/>
    </source>
</evidence>
<keyword evidence="3" id="KW-1003">Cell membrane</keyword>
<evidence type="ECO:0000256" key="1">
    <source>
        <dbReference type="ARBA" id="ARBA00004651"/>
    </source>
</evidence>
<keyword evidence="6 7" id="KW-0472">Membrane</keyword>
<name>A0A4Q0AGP2_9BACT</name>
<evidence type="ECO:0000256" key="3">
    <source>
        <dbReference type="ARBA" id="ARBA00022475"/>
    </source>
</evidence>
<gene>
    <name evidence="8" type="ORF">EOT05_00555</name>
</gene>
<evidence type="ECO:0000313" key="9">
    <source>
        <dbReference type="Proteomes" id="UP000289257"/>
    </source>
</evidence>
<evidence type="ECO:0000313" key="8">
    <source>
        <dbReference type="EMBL" id="RWZ78244.1"/>
    </source>
</evidence>
<dbReference type="EMBL" id="SCKX01000001">
    <property type="protein sequence ID" value="RWZ78244.1"/>
    <property type="molecule type" value="Genomic_DNA"/>
</dbReference>
<protein>
    <submittedName>
        <fullName evidence="8">GlsB/YeaQ/YmgE family stress response membrane protein</fullName>
    </submittedName>
</protein>
<evidence type="ECO:0000256" key="4">
    <source>
        <dbReference type="ARBA" id="ARBA00022692"/>
    </source>
</evidence>
<dbReference type="PANTHER" id="PTHR33884">
    <property type="entry name" value="UPF0410 PROTEIN YMGE"/>
    <property type="match status" value="1"/>
</dbReference>
<evidence type="ECO:0000256" key="7">
    <source>
        <dbReference type="SAM" id="Phobius"/>
    </source>
</evidence>
<evidence type="ECO:0000256" key="6">
    <source>
        <dbReference type="ARBA" id="ARBA00023136"/>
    </source>
</evidence>
<dbReference type="Proteomes" id="UP000289257">
    <property type="component" value="Unassembled WGS sequence"/>
</dbReference>
<feature type="transmembrane region" description="Helical" evidence="7">
    <location>
        <begin position="61"/>
        <end position="80"/>
    </location>
</feature>
<keyword evidence="9" id="KW-1185">Reference proteome</keyword>
<comment type="subcellular location">
    <subcellularLocation>
        <location evidence="1">Cell membrane</location>
        <topology evidence="1">Multi-pass membrane protein</topology>
    </subcellularLocation>
</comment>
<accession>A0A4Q0AGP2</accession>